<dbReference type="EMBL" id="RRYP01008883">
    <property type="protein sequence ID" value="TNV79462.1"/>
    <property type="molecule type" value="Genomic_DNA"/>
</dbReference>
<evidence type="ECO:0008006" key="4">
    <source>
        <dbReference type="Google" id="ProtNLM"/>
    </source>
</evidence>
<accession>A0A8J8NPF7</accession>
<keyword evidence="1" id="KW-0472">Membrane</keyword>
<dbReference type="AlphaFoldDB" id="A0A8J8NPF7"/>
<protein>
    <recommendedName>
        <fullName evidence="4">V-SNARE coiled-coil homology domain-containing protein</fullName>
    </recommendedName>
</protein>
<proteinExistence type="predicted"/>
<dbReference type="Proteomes" id="UP000785679">
    <property type="component" value="Unassembled WGS sequence"/>
</dbReference>
<reference evidence="2" key="1">
    <citation type="submission" date="2019-06" db="EMBL/GenBank/DDBJ databases">
        <authorList>
            <person name="Zheng W."/>
        </authorList>
    </citation>
    <scope>NUCLEOTIDE SEQUENCE</scope>
    <source>
        <strain evidence="2">QDHG01</strain>
    </source>
</reference>
<comment type="caution">
    <text evidence="2">The sequence shown here is derived from an EMBL/GenBank/DDBJ whole genome shotgun (WGS) entry which is preliminary data.</text>
</comment>
<sequence length="251" mass="28121">MSQYPVKLEYIGVFLDSQIEGKLLCLIDSLDIYASEYITITDQKVKKDIQPKLGNFEDDGFQASQAWGGKQELHSYISHCKDAYFYFIISVQESAQQQINKGKVQSMYQEIKKEITGYARGDIGTLKSNPKIKEKSLQSSLQPQLQAIFTSYQRNLGQKIDKVVIAQQKVDEVSSIMKQNISQMSKNVEDVESRLLPASQEINVFAKKTQSIAEEMEKETKSKNNCLKYSIIAGVFAVVGAGVAAAVILLK</sequence>
<organism evidence="2 3">
    <name type="scientific">Halteria grandinella</name>
    <dbReference type="NCBI Taxonomy" id="5974"/>
    <lineage>
        <taxon>Eukaryota</taxon>
        <taxon>Sar</taxon>
        <taxon>Alveolata</taxon>
        <taxon>Ciliophora</taxon>
        <taxon>Intramacronucleata</taxon>
        <taxon>Spirotrichea</taxon>
        <taxon>Stichotrichia</taxon>
        <taxon>Sporadotrichida</taxon>
        <taxon>Halteriidae</taxon>
        <taxon>Halteria</taxon>
    </lineage>
</organism>
<name>A0A8J8NPF7_HALGN</name>
<evidence type="ECO:0000256" key="1">
    <source>
        <dbReference type="SAM" id="Phobius"/>
    </source>
</evidence>
<evidence type="ECO:0000313" key="3">
    <source>
        <dbReference type="Proteomes" id="UP000785679"/>
    </source>
</evidence>
<gene>
    <name evidence="2" type="ORF">FGO68_gene6530</name>
</gene>
<keyword evidence="3" id="KW-1185">Reference proteome</keyword>
<dbReference type="Gene3D" id="3.30.450.50">
    <property type="entry name" value="Longin domain"/>
    <property type="match status" value="1"/>
</dbReference>
<evidence type="ECO:0000313" key="2">
    <source>
        <dbReference type="EMBL" id="TNV79462.1"/>
    </source>
</evidence>
<keyword evidence="1" id="KW-0812">Transmembrane</keyword>
<keyword evidence="1" id="KW-1133">Transmembrane helix</keyword>
<feature type="transmembrane region" description="Helical" evidence="1">
    <location>
        <begin position="229"/>
        <end position="250"/>
    </location>
</feature>